<organism evidence="1 2">
    <name type="scientific">Calocera viscosa (strain TUFC12733)</name>
    <dbReference type="NCBI Taxonomy" id="1330018"/>
    <lineage>
        <taxon>Eukaryota</taxon>
        <taxon>Fungi</taxon>
        <taxon>Dikarya</taxon>
        <taxon>Basidiomycota</taxon>
        <taxon>Agaricomycotina</taxon>
        <taxon>Dacrymycetes</taxon>
        <taxon>Dacrymycetales</taxon>
        <taxon>Dacrymycetaceae</taxon>
        <taxon>Calocera</taxon>
    </lineage>
</organism>
<dbReference type="PANTHER" id="PTHR21310">
    <property type="entry name" value="AMINOGLYCOSIDE PHOSPHOTRANSFERASE-RELATED-RELATED"/>
    <property type="match status" value="1"/>
</dbReference>
<dbReference type="OrthoDB" id="2831558at2759"/>
<sequence length="207" mass="23655">MDNVLAEVSAMTYVREATNGRVPVPMVYGWAMTDKLLGSGFIIMDHIVHGTPLQDCWEDLPTEAKHRTIHDYARILYEMSRLTFNQIGSIRLEPQGMFVIGPVQADKFEPPPEGRDEAYETRRFNRTFKRASEWLVNMDLEENGQLASWQEYGQTTLPADKSWTETINASNSLLMELVMAIPQICEEAEHVLPRNTFYVSHPDMDGS</sequence>
<reference evidence="1 2" key="1">
    <citation type="journal article" date="2016" name="Mol. Biol. Evol.">
        <title>Comparative Genomics of Early-Diverging Mushroom-Forming Fungi Provides Insights into the Origins of Lignocellulose Decay Capabilities.</title>
        <authorList>
            <person name="Nagy L.G."/>
            <person name="Riley R."/>
            <person name="Tritt A."/>
            <person name="Adam C."/>
            <person name="Daum C."/>
            <person name="Floudas D."/>
            <person name="Sun H."/>
            <person name="Yadav J.S."/>
            <person name="Pangilinan J."/>
            <person name="Larsson K.H."/>
            <person name="Matsuura K."/>
            <person name="Barry K."/>
            <person name="Labutti K."/>
            <person name="Kuo R."/>
            <person name="Ohm R.A."/>
            <person name="Bhattacharya S.S."/>
            <person name="Shirouzu T."/>
            <person name="Yoshinaga Y."/>
            <person name="Martin F.M."/>
            <person name="Grigoriev I.V."/>
            <person name="Hibbett D.S."/>
        </authorList>
    </citation>
    <scope>NUCLEOTIDE SEQUENCE [LARGE SCALE GENOMIC DNA]</scope>
    <source>
        <strain evidence="1 2">TUFC12733</strain>
    </source>
</reference>
<evidence type="ECO:0000313" key="1">
    <source>
        <dbReference type="EMBL" id="KZO91987.1"/>
    </source>
</evidence>
<evidence type="ECO:0008006" key="3">
    <source>
        <dbReference type="Google" id="ProtNLM"/>
    </source>
</evidence>
<dbReference type="PANTHER" id="PTHR21310:SF15">
    <property type="entry name" value="AMINOGLYCOSIDE PHOSPHOTRANSFERASE DOMAIN-CONTAINING PROTEIN"/>
    <property type="match status" value="1"/>
</dbReference>
<name>A0A167HU90_CALVF</name>
<protein>
    <recommendedName>
        <fullName evidence="3">Aminoglycoside phosphotransferase domain-containing protein</fullName>
    </recommendedName>
</protein>
<proteinExistence type="predicted"/>
<gene>
    <name evidence="1" type="ORF">CALVIDRAFT_329021</name>
</gene>
<evidence type="ECO:0000313" key="2">
    <source>
        <dbReference type="Proteomes" id="UP000076738"/>
    </source>
</evidence>
<keyword evidence="2" id="KW-1185">Reference proteome</keyword>
<dbReference type="Proteomes" id="UP000076738">
    <property type="component" value="Unassembled WGS sequence"/>
</dbReference>
<dbReference type="STRING" id="1330018.A0A167HU90"/>
<dbReference type="EMBL" id="KV417315">
    <property type="protein sequence ID" value="KZO91987.1"/>
    <property type="molecule type" value="Genomic_DNA"/>
</dbReference>
<dbReference type="InterPro" id="IPR051678">
    <property type="entry name" value="AGP_Transferase"/>
</dbReference>
<accession>A0A167HU90</accession>
<dbReference type="AlphaFoldDB" id="A0A167HU90"/>